<dbReference type="UniPathway" id="UPA00916">
    <property type="reaction ID" value="UER00889"/>
</dbReference>
<dbReference type="Pfam" id="PF00294">
    <property type="entry name" value="PfkB"/>
    <property type="match status" value="1"/>
</dbReference>
<feature type="binding site" evidence="12">
    <location>
        <position position="136"/>
    </location>
    <ligand>
        <name>substrate</name>
    </ligand>
</feature>
<keyword evidence="8 12" id="KW-0067">ATP-binding</keyword>
<evidence type="ECO:0000259" key="13">
    <source>
        <dbReference type="Pfam" id="PF00294"/>
    </source>
</evidence>
<evidence type="ECO:0000256" key="4">
    <source>
        <dbReference type="ARBA" id="ARBA00022679"/>
    </source>
</evidence>
<feature type="binding site" evidence="12">
    <location>
        <position position="278"/>
    </location>
    <ligand>
        <name>K(+)</name>
        <dbReference type="ChEBI" id="CHEBI:29103"/>
    </ligand>
</feature>
<dbReference type="Gene3D" id="3.40.1190.20">
    <property type="match status" value="1"/>
</dbReference>
<evidence type="ECO:0000256" key="8">
    <source>
        <dbReference type="ARBA" id="ARBA00022840"/>
    </source>
</evidence>
<evidence type="ECO:0000256" key="2">
    <source>
        <dbReference type="ARBA" id="ARBA00012035"/>
    </source>
</evidence>
<evidence type="ECO:0000256" key="6">
    <source>
        <dbReference type="ARBA" id="ARBA00022741"/>
    </source>
</evidence>
<dbReference type="HAMAP" id="MF_01987">
    <property type="entry name" value="Ribokinase"/>
    <property type="match status" value="1"/>
</dbReference>
<feature type="binding site" evidence="12">
    <location>
        <begin position="38"/>
        <end position="42"/>
    </location>
    <ligand>
        <name>substrate</name>
    </ligand>
</feature>
<keyword evidence="10 12" id="KW-0630">Potassium</keyword>
<dbReference type="SUPFAM" id="SSF53613">
    <property type="entry name" value="Ribokinase-like"/>
    <property type="match status" value="1"/>
</dbReference>
<dbReference type="InterPro" id="IPR011877">
    <property type="entry name" value="Ribokinase"/>
</dbReference>
<evidence type="ECO:0000256" key="7">
    <source>
        <dbReference type="ARBA" id="ARBA00022777"/>
    </source>
</evidence>
<comment type="activity regulation">
    <text evidence="12">Activated by a monovalent cation that binds near, but not in, the active site. The most likely occupant of the site in vivo is potassium. Ion binding induces a conformational change that may alter substrate affinity.</text>
</comment>
<comment type="catalytic activity">
    <reaction evidence="12">
        <text>D-ribose + ATP = D-ribose 5-phosphate + ADP + H(+)</text>
        <dbReference type="Rhea" id="RHEA:13697"/>
        <dbReference type="ChEBI" id="CHEBI:15378"/>
        <dbReference type="ChEBI" id="CHEBI:30616"/>
        <dbReference type="ChEBI" id="CHEBI:47013"/>
        <dbReference type="ChEBI" id="CHEBI:78346"/>
        <dbReference type="ChEBI" id="CHEBI:456216"/>
        <dbReference type="EC" id="2.7.1.15"/>
    </reaction>
</comment>
<dbReference type="GO" id="GO:0019303">
    <property type="term" value="P:D-ribose catabolic process"/>
    <property type="evidence" value="ECO:0007669"/>
    <property type="project" value="UniProtKB-UniRule"/>
</dbReference>
<keyword evidence="6 12" id="KW-0547">Nucleotide-binding</keyword>
<feature type="binding site" evidence="12">
    <location>
        <position position="275"/>
    </location>
    <ligand>
        <name>K(+)</name>
        <dbReference type="ChEBI" id="CHEBI:29103"/>
    </ligand>
</feature>
<comment type="similarity">
    <text evidence="1">Belongs to the carbohydrate kinase pfkB family.</text>
</comment>
<feature type="binding site" evidence="12">
    <location>
        <position position="179"/>
    </location>
    <ligand>
        <name>ATP</name>
        <dbReference type="ChEBI" id="CHEBI:30616"/>
    </ligand>
</feature>
<evidence type="ECO:0000256" key="11">
    <source>
        <dbReference type="ARBA" id="ARBA00023277"/>
    </source>
</evidence>
<comment type="pathway">
    <text evidence="12">Carbohydrate metabolism; D-ribose degradation; D-ribose 5-phosphate from beta-D-ribopyranose: step 2/2.</text>
</comment>
<dbReference type="GO" id="GO:0004747">
    <property type="term" value="F:ribokinase activity"/>
    <property type="evidence" value="ECO:0007669"/>
    <property type="project" value="UniProtKB-UniRule"/>
</dbReference>
<evidence type="ECO:0000256" key="1">
    <source>
        <dbReference type="ARBA" id="ARBA00005380"/>
    </source>
</evidence>
<dbReference type="PANTHER" id="PTHR10584">
    <property type="entry name" value="SUGAR KINASE"/>
    <property type="match status" value="1"/>
</dbReference>
<comment type="similarity">
    <text evidence="12">Belongs to the carbohydrate kinase PfkB family. Ribokinase subfamily.</text>
</comment>
<feature type="binding site" evidence="12">
    <location>
        <position position="280"/>
    </location>
    <ligand>
        <name>K(+)</name>
        <dbReference type="ChEBI" id="CHEBI:29103"/>
    </ligand>
</feature>
<feature type="binding site" evidence="12">
    <location>
        <begin position="244"/>
        <end position="245"/>
    </location>
    <ligand>
        <name>ATP</name>
        <dbReference type="ChEBI" id="CHEBI:30616"/>
    </ligand>
</feature>
<evidence type="ECO:0000313" key="15">
    <source>
        <dbReference type="Proteomes" id="UP000284731"/>
    </source>
</evidence>
<gene>
    <name evidence="12" type="primary">rbsK</name>
    <name evidence="14" type="ORF">DWX20_03065</name>
</gene>
<dbReference type="GO" id="GO:0005524">
    <property type="term" value="F:ATP binding"/>
    <property type="evidence" value="ECO:0007669"/>
    <property type="project" value="UniProtKB-UniRule"/>
</dbReference>
<feature type="binding site" evidence="12">
    <location>
        <position position="241"/>
    </location>
    <ligand>
        <name>K(+)</name>
        <dbReference type="ChEBI" id="CHEBI:29103"/>
    </ligand>
</feature>
<dbReference type="PRINTS" id="PR00990">
    <property type="entry name" value="RIBOKINASE"/>
</dbReference>
<feature type="binding site" evidence="12">
    <location>
        <position position="284"/>
    </location>
    <ligand>
        <name>K(+)</name>
        <dbReference type="ChEBI" id="CHEBI:29103"/>
    </ligand>
</feature>
<comment type="caution">
    <text evidence="14">The sequence shown here is derived from an EMBL/GenBank/DDBJ whole genome shotgun (WGS) entry which is preliminary data.</text>
</comment>
<evidence type="ECO:0000313" key="14">
    <source>
        <dbReference type="EMBL" id="RGT58039.1"/>
    </source>
</evidence>
<keyword evidence="5 12" id="KW-0479">Metal-binding</keyword>
<dbReference type="RefSeq" id="WP_006525502.1">
    <property type="nucleotide sequence ID" value="NZ_CABJCF010000001.1"/>
</dbReference>
<feature type="active site" description="Proton acceptor" evidence="12">
    <location>
        <position position="245"/>
    </location>
</feature>
<dbReference type="GO" id="GO:0005737">
    <property type="term" value="C:cytoplasm"/>
    <property type="evidence" value="ECO:0007669"/>
    <property type="project" value="UniProtKB-SubCell"/>
</dbReference>
<keyword evidence="4 12" id="KW-0808">Transferase</keyword>
<keyword evidence="12" id="KW-0963">Cytoplasm</keyword>
<evidence type="ECO:0000256" key="5">
    <source>
        <dbReference type="ARBA" id="ARBA00022723"/>
    </source>
</evidence>
<dbReference type="EMBL" id="QRWX01000001">
    <property type="protein sequence ID" value="RGT58039.1"/>
    <property type="molecule type" value="Genomic_DNA"/>
</dbReference>
<dbReference type="AlphaFoldDB" id="A0A412PIQ5"/>
<comment type="subcellular location">
    <subcellularLocation>
        <location evidence="12">Cytoplasm</location>
    </subcellularLocation>
</comment>
<comment type="subunit">
    <text evidence="12">Homodimer.</text>
</comment>
<feature type="binding site" evidence="12">
    <location>
        <position position="245"/>
    </location>
    <ligand>
        <name>substrate</name>
    </ligand>
</feature>
<dbReference type="InterPro" id="IPR002139">
    <property type="entry name" value="Ribo/fructo_kinase"/>
</dbReference>
<comment type="caution">
    <text evidence="12">Lacks conserved residue(s) required for the propagation of feature annotation.</text>
</comment>
<keyword evidence="7 12" id="KW-0418">Kinase</keyword>
<evidence type="ECO:0000256" key="3">
    <source>
        <dbReference type="ARBA" id="ARBA00016943"/>
    </source>
</evidence>
<comment type="cofactor">
    <cofactor evidence="12">
        <name>Mg(2+)</name>
        <dbReference type="ChEBI" id="CHEBI:18420"/>
    </cofactor>
    <text evidence="12">Requires a divalent cation, most likely magnesium in vivo, as an electrophilic catalyst to aid phosphoryl group transfer. It is the chelate of the metal and the nucleotide that is the actual substrate.</text>
</comment>
<feature type="binding site" evidence="12">
    <location>
        <begin position="10"/>
        <end position="12"/>
    </location>
    <ligand>
        <name>substrate</name>
    </ligand>
</feature>
<dbReference type="InterPro" id="IPR029056">
    <property type="entry name" value="Ribokinase-like"/>
</dbReference>
<dbReference type="InterPro" id="IPR002173">
    <property type="entry name" value="Carboh/pur_kinase_PfkB_CS"/>
</dbReference>
<dbReference type="EC" id="2.7.1.15" evidence="2 12"/>
<evidence type="ECO:0000256" key="9">
    <source>
        <dbReference type="ARBA" id="ARBA00022842"/>
    </source>
</evidence>
<dbReference type="CDD" id="cd01174">
    <property type="entry name" value="ribokinase"/>
    <property type="match status" value="1"/>
</dbReference>
<evidence type="ECO:0000256" key="12">
    <source>
        <dbReference type="HAMAP-Rule" id="MF_01987"/>
    </source>
</evidence>
<feature type="domain" description="Carbohydrate kinase PfkB" evidence="13">
    <location>
        <begin position="2"/>
        <end position="287"/>
    </location>
</feature>
<dbReference type="PANTHER" id="PTHR10584:SF166">
    <property type="entry name" value="RIBOKINASE"/>
    <property type="match status" value="1"/>
</dbReference>
<dbReference type="GO" id="GO:0046872">
    <property type="term" value="F:metal ion binding"/>
    <property type="evidence" value="ECO:0007669"/>
    <property type="project" value="UniProtKB-KW"/>
</dbReference>
<evidence type="ECO:0000256" key="10">
    <source>
        <dbReference type="ARBA" id="ARBA00022958"/>
    </source>
</evidence>
<dbReference type="InterPro" id="IPR011611">
    <property type="entry name" value="PfkB_dom"/>
</dbReference>
<comment type="function">
    <text evidence="12">Catalyzes the phosphorylation of ribose at O-5 in a reaction requiring ATP and magnesium. The resulting D-ribose-5-phosphate can then be used either for sythesis of nucleotides, histidine, and tryptophan, or as a component of the pentose phosphate pathway.</text>
</comment>
<reference evidence="14 15" key="1">
    <citation type="submission" date="2018-08" db="EMBL/GenBank/DDBJ databases">
        <title>A genome reference for cultivated species of the human gut microbiota.</title>
        <authorList>
            <person name="Zou Y."/>
            <person name="Xue W."/>
            <person name="Luo G."/>
        </authorList>
    </citation>
    <scope>NUCLEOTIDE SEQUENCE [LARGE SCALE GENOMIC DNA]</scope>
    <source>
        <strain evidence="14 15">AF18-46</strain>
    </source>
</reference>
<proteinExistence type="inferred from homology"/>
<feature type="binding site" evidence="12">
    <location>
        <position position="239"/>
    </location>
    <ligand>
        <name>K(+)</name>
        <dbReference type="ChEBI" id="CHEBI:29103"/>
    </ligand>
</feature>
<dbReference type="Proteomes" id="UP000284731">
    <property type="component" value="Unassembled WGS sequence"/>
</dbReference>
<name>A0A412PIQ5_9FIRM</name>
<accession>A0A412PIQ5</accession>
<keyword evidence="11 12" id="KW-0119">Carbohydrate metabolism</keyword>
<protein>
    <recommendedName>
        <fullName evidence="3 12">Ribokinase</fullName>
        <shortName evidence="12">RK</shortName>
        <ecNumber evidence="2 12">2.7.1.15</ecNumber>
    </recommendedName>
</protein>
<keyword evidence="9 12" id="KW-0460">Magnesium</keyword>
<feature type="binding site" evidence="12">
    <location>
        <begin position="213"/>
        <end position="218"/>
    </location>
    <ligand>
        <name>ATP</name>
        <dbReference type="ChEBI" id="CHEBI:30616"/>
    </ligand>
</feature>
<organism evidence="14 15">
    <name type="scientific">Solobacterium moorei</name>
    <dbReference type="NCBI Taxonomy" id="102148"/>
    <lineage>
        <taxon>Bacteria</taxon>
        <taxon>Bacillati</taxon>
        <taxon>Bacillota</taxon>
        <taxon>Erysipelotrichia</taxon>
        <taxon>Erysipelotrichales</taxon>
        <taxon>Erysipelotrichaceae</taxon>
        <taxon>Solobacterium</taxon>
    </lineage>
</organism>
<sequence>MKVLSFGSLNFDHVYQMDHFVMPKETTSSLSYSRGFGGKGLNQSIALAKSGLDVYHAGRVGFDGQPFIDYLQEYGVKVDYLKKDEETATGHAIIQVSHSENCIILYGGSNQLIDEAQIDEVLTHFEKGDLLLIQNEISSLTYLITKAHENGLRIAFNTAPMDEKIFSYPLELVDIFVVNEVEGKGLANVSSDQVEDVIVGLQKAYPNKEIILTVGSQGSYYISGETVIHQEAYRVNAVDTTAAGDTFTGFYLASILRGETVSNALSIAAKASSITVTKEGAAKSIPTLEQVLESMKNV</sequence>
<dbReference type="PROSITE" id="PS00583">
    <property type="entry name" value="PFKB_KINASES_1"/>
    <property type="match status" value="1"/>
</dbReference>